<dbReference type="SUPFAM" id="SSF56672">
    <property type="entry name" value="DNA/RNA polymerases"/>
    <property type="match status" value="1"/>
</dbReference>
<protein>
    <recommendedName>
        <fullName evidence="9">Reverse transcriptase domain-containing protein</fullName>
    </recommendedName>
</protein>
<evidence type="ECO:0000259" key="7">
    <source>
        <dbReference type="Pfam" id="PF17921"/>
    </source>
</evidence>
<feature type="region of interest" description="Disordered" evidence="2">
    <location>
        <begin position="782"/>
        <end position="805"/>
    </location>
</feature>
<feature type="domain" description="Reverse transcriptase/retrotransposon-derived protein RNase H-like" evidence="6">
    <location>
        <begin position="651"/>
        <end position="733"/>
    </location>
</feature>
<feature type="domain" description="RNase H type-1" evidence="5">
    <location>
        <begin position="791"/>
        <end position="850"/>
    </location>
</feature>
<dbReference type="Gene3D" id="3.30.70.270">
    <property type="match status" value="2"/>
</dbReference>
<feature type="domain" description="Retrotransposon gag" evidence="4">
    <location>
        <begin position="111"/>
        <end position="200"/>
    </location>
</feature>
<dbReference type="Pfam" id="PF03732">
    <property type="entry name" value="Retrotrans_gag"/>
    <property type="match status" value="1"/>
</dbReference>
<dbReference type="SUPFAM" id="SSF53098">
    <property type="entry name" value="Ribonuclease H-like"/>
    <property type="match status" value="1"/>
</dbReference>
<accession>A0A2N9EMD4</accession>
<dbReference type="InterPro" id="IPR036397">
    <property type="entry name" value="RNaseH_sf"/>
</dbReference>
<dbReference type="Gene3D" id="3.30.420.10">
    <property type="entry name" value="Ribonuclease H-like superfamily/Ribonuclease H"/>
    <property type="match status" value="2"/>
</dbReference>
<feature type="domain" description="Integrase zinc-binding" evidence="7">
    <location>
        <begin position="936"/>
        <end position="989"/>
    </location>
</feature>
<organism evidence="8">
    <name type="scientific">Fagus sylvatica</name>
    <name type="common">Beechnut</name>
    <dbReference type="NCBI Taxonomy" id="28930"/>
    <lineage>
        <taxon>Eukaryota</taxon>
        <taxon>Viridiplantae</taxon>
        <taxon>Streptophyta</taxon>
        <taxon>Embryophyta</taxon>
        <taxon>Tracheophyta</taxon>
        <taxon>Spermatophyta</taxon>
        <taxon>Magnoliopsida</taxon>
        <taxon>eudicotyledons</taxon>
        <taxon>Gunneridae</taxon>
        <taxon>Pentapetalae</taxon>
        <taxon>rosids</taxon>
        <taxon>fabids</taxon>
        <taxon>Fagales</taxon>
        <taxon>Fagaceae</taxon>
        <taxon>Fagus</taxon>
    </lineage>
</organism>
<evidence type="ECO:0000256" key="2">
    <source>
        <dbReference type="SAM" id="MobiDB-lite"/>
    </source>
</evidence>
<evidence type="ECO:0000256" key="1">
    <source>
        <dbReference type="SAM" id="Coils"/>
    </source>
</evidence>
<evidence type="ECO:0000259" key="5">
    <source>
        <dbReference type="Pfam" id="PF13456"/>
    </source>
</evidence>
<dbReference type="GO" id="GO:0004523">
    <property type="term" value="F:RNA-DNA hybrid ribonuclease activity"/>
    <property type="evidence" value="ECO:0007669"/>
    <property type="project" value="InterPro"/>
</dbReference>
<dbReference type="InterPro" id="IPR000477">
    <property type="entry name" value="RT_dom"/>
</dbReference>
<feature type="coiled-coil region" evidence="1">
    <location>
        <begin position="12"/>
        <end position="46"/>
    </location>
</feature>
<dbReference type="GO" id="GO:0003676">
    <property type="term" value="F:nucleic acid binding"/>
    <property type="evidence" value="ECO:0007669"/>
    <property type="project" value="InterPro"/>
</dbReference>
<feature type="compositionally biased region" description="Basic and acidic residues" evidence="2">
    <location>
        <begin position="215"/>
        <end position="243"/>
    </location>
</feature>
<dbReference type="InterPro" id="IPR041588">
    <property type="entry name" value="Integrase_H2C2"/>
</dbReference>
<gene>
    <name evidence="8" type="ORF">FSB_LOCUS3712</name>
</gene>
<dbReference type="InterPro" id="IPR012337">
    <property type="entry name" value="RNaseH-like_sf"/>
</dbReference>
<keyword evidence="1" id="KW-0175">Coiled coil</keyword>
<feature type="domain" description="Reverse transcriptase" evidence="3">
    <location>
        <begin position="530"/>
        <end position="605"/>
    </location>
</feature>
<dbReference type="InterPro" id="IPR005162">
    <property type="entry name" value="Retrotrans_gag_dom"/>
</dbReference>
<feature type="compositionally biased region" description="Polar residues" evidence="2">
    <location>
        <begin position="792"/>
        <end position="803"/>
    </location>
</feature>
<dbReference type="Pfam" id="PF00078">
    <property type="entry name" value="RVT_1"/>
    <property type="match status" value="1"/>
</dbReference>
<dbReference type="EMBL" id="OIVN01000183">
    <property type="protein sequence ID" value="SPC75830.1"/>
    <property type="molecule type" value="Genomic_DNA"/>
</dbReference>
<dbReference type="Pfam" id="PF13456">
    <property type="entry name" value="RVT_3"/>
    <property type="match status" value="1"/>
</dbReference>
<dbReference type="Gene3D" id="1.10.340.70">
    <property type="match status" value="1"/>
</dbReference>
<evidence type="ECO:0000259" key="4">
    <source>
        <dbReference type="Pfam" id="PF03732"/>
    </source>
</evidence>
<evidence type="ECO:0000313" key="8">
    <source>
        <dbReference type="EMBL" id="SPC75830.1"/>
    </source>
</evidence>
<proteinExistence type="predicted"/>
<dbReference type="InterPro" id="IPR041577">
    <property type="entry name" value="RT_RNaseH_2"/>
</dbReference>
<evidence type="ECO:0000259" key="6">
    <source>
        <dbReference type="Pfam" id="PF17919"/>
    </source>
</evidence>
<dbReference type="Pfam" id="PF17921">
    <property type="entry name" value="Integrase_H2C2"/>
    <property type="match status" value="1"/>
</dbReference>
<evidence type="ECO:0008006" key="9">
    <source>
        <dbReference type="Google" id="ProtNLM"/>
    </source>
</evidence>
<dbReference type="InterPro" id="IPR043502">
    <property type="entry name" value="DNA/RNA_pol_sf"/>
</dbReference>
<dbReference type="PANTHER" id="PTHR48475">
    <property type="entry name" value="RIBONUCLEASE H"/>
    <property type="match status" value="1"/>
</dbReference>
<feature type="compositionally biased region" description="Basic and acidic residues" evidence="2">
    <location>
        <begin position="285"/>
        <end position="310"/>
    </location>
</feature>
<evidence type="ECO:0000259" key="3">
    <source>
        <dbReference type="Pfam" id="PF00078"/>
    </source>
</evidence>
<feature type="coiled-coil region" evidence="1">
    <location>
        <begin position="1102"/>
        <end position="1129"/>
    </location>
</feature>
<reference evidence="8" key="1">
    <citation type="submission" date="2018-02" db="EMBL/GenBank/DDBJ databases">
        <authorList>
            <person name="Cohen D.B."/>
            <person name="Kent A.D."/>
        </authorList>
    </citation>
    <scope>NUCLEOTIDE SEQUENCE</scope>
</reference>
<feature type="region of interest" description="Disordered" evidence="2">
    <location>
        <begin position="284"/>
        <end position="310"/>
    </location>
</feature>
<name>A0A2N9EMD4_FAGSY</name>
<dbReference type="PANTHER" id="PTHR48475:SF2">
    <property type="entry name" value="RIBONUCLEASE H"/>
    <property type="match status" value="1"/>
</dbReference>
<dbReference type="AlphaFoldDB" id="A0A2N9EMD4"/>
<feature type="region of interest" description="Disordered" evidence="2">
    <location>
        <begin position="215"/>
        <end position="263"/>
    </location>
</feature>
<dbReference type="Pfam" id="PF17919">
    <property type="entry name" value="RT_RNaseH_2"/>
    <property type="match status" value="1"/>
</dbReference>
<sequence>MPHPSQVAEPTKFAADIRAARLEEELKEMREQMKEMKSQVKAKATKKLDMLVQRSKSPFTKRVDEYLLSAKFKVPQLETFNRFKDPLDYLDSFRTVIRLQGVSDEIMCRAFLTNLRGSTRVWFNQLETRSIDTFSQLSRAFINNFTEGRRSAHPANYLLNIQQREGESLRSYAQHFNKEAVQIDEPNEYVALTAFNAGLRKGDFLFQLSRDEFPSKKRKEPEDRRFESSKSRSSKPDYPKTDWKSVSSSSRREKRPKGFTPLNMSIDQEQIEALIRQGKLRKFVRRDSQKARPEPRPLRQKENKDRVENRPRDIIGEIRTIVGGLVSGDFITKRVLISNGSSADIIYLLAYQQMKIDKEWLRQIDIPLVGFTRDKVKPSGVVSLMIEVGTYPKQVMALVEFLVVDYLSAYNFIISRPTLNKLKAVTLTYHLLIRFPTEHSIGELKGDQTIARECYFASLGPKTRHQTMMIDKDQRLVEPTEELEVVVLDDEKPNKTMNIGTRLDERLRESIINFLKGNLDVFARTHDDMPVMPFGLKNVWATYQRLMNKMFHNQIGRTVEVYIDDMLVKTKDEANHLDDLEETFKTLRQYRMKLNLTNPDKIKAILEIAPPKMVKEVQSLTERVATLNRFVSRAMDKCLPFFKTLRKAFTWTDECQKPFEELKMYLTSQPLLSPSKQGETLSLYLAISPTTVSSALIREEDSIQLPLYYTSKAFQGAEERYPAMEKLALALVVMNKPDAAGRLIQWAIELSKFDIEYRPRQAIKAQAFTDFIVEFTVAEEEPSQEKSEGKVQSDSQLIVGQVNSEDKEKEDRKAKYLSLIKNIMSWFDEVILVQVPWEQNTEADTLAKLASSKEAINQQIEVQYSPSHTEEEMNPINVNDSWMTPITKYLEEGTLPTDLVEARKLKVRFARFVLMQDILYKRGFSLPYLRYLDKPEAEYAMREVHEGICSNHLGARSLVHKLVRVGYYWPTMQKDAISYTRAYDKCQRFENLIHSPPETLTSMTAPWPFAQWGLDIMGPLPVGRRQLKFLVVGINYFTKWVEAEPLVTITEKNRILLRIRDTQPLLISRSPSGQRTVEIGLTRWRTNHHDESSNDNQLHMNLDLLDEAHDQTEAKIRAYQQRMARYHDRRVKHKEFKVGDLVLKKVTLATKDPTQGKLGPTWEGPYRVIKFYRRDTYHLEKLDGTALPHLWNAEHLKKYYQ</sequence>
<dbReference type="InterPro" id="IPR043128">
    <property type="entry name" value="Rev_trsase/Diguanyl_cyclase"/>
</dbReference>
<dbReference type="InterPro" id="IPR002156">
    <property type="entry name" value="RNaseH_domain"/>
</dbReference>